<dbReference type="InterPro" id="IPR011335">
    <property type="entry name" value="Restrct_endonuc-II-like"/>
</dbReference>
<dbReference type="GO" id="GO:0003677">
    <property type="term" value="F:DNA binding"/>
    <property type="evidence" value="ECO:0007669"/>
    <property type="project" value="InterPro"/>
</dbReference>
<evidence type="ECO:0000313" key="6">
    <source>
        <dbReference type="EMBL" id="SHG83500.1"/>
    </source>
</evidence>
<keyword evidence="6" id="KW-0255">Endonuclease</keyword>
<dbReference type="GO" id="GO:0009307">
    <property type="term" value="P:DNA restriction-modification system"/>
    <property type="evidence" value="ECO:0007669"/>
    <property type="project" value="InterPro"/>
</dbReference>
<dbReference type="GO" id="GO:0004519">
    <property type="term" value="F:endonuclease activity"/>
    <property type="evidence" value="ECO:0007669"/>
    <property type="project" value="UniProtKB-KW"/>
</dbReference>
<dbReference type="Proteomes" id="UP000184384">
    <property type="component" value="Unassembled WGS sequence"/>
</dbReference>
<name>A0A1M5N1Q9_9FLAO</name>
<dbReference type="AlphaFoldDB" id="A0A1M5N1Q9"/>
<protein>
    <submittedName>
        <fullName evidence="6">Restriction endonuclease</fullName>
    </submittedName>
</protein>
<gene>
    <name evidence="5" type="ORF">BC624_103245</name>
    <name evidence="6" type="ORF">SAMN05443373_104245</name>
</gene>
<organism evidence="6 7">
    <name type="scientific">Flavobacterium granuli</name>
    <dbReference type="NCBI Taxonomy" id="280093"/>
    <lineage>
        <taxon>Bacteria</taxon>
        <taxon>Pseudomonadati</taxon>
        <taxon>Bacteroidota</taxon>
        <taxon>Flavobacteriia</taxon>
        <taxon>Flavobacteriales</taxon>
        <taxon>Flavobacteriaceae</taxon>
        <taxon>Flavobacterium</taxon>
    </lineage>
</organism>
<dbReference type="InterPro" id="IPR011856">
    <property type="entry name" value="tRNA_endonuc-like_dom_sf"/>
</dbReference>
<keyword evidence="1 3" id="KW-0547">Nucleotide-binding</keyword>
<keyword evidence="8" id="KW-1185">Reference proteome</keyword>
<keyword evidence="6" id="KW-0540">Nuclease</keyword>
<evidence type="ECO:0000256" key="1">
    <source>
        <dbReference type="ARBA" id="ARBA00022741"/>
    </source>
</evidence>
<reference evidence="6" key="2">
    <citation type="submission" date="2016-11" db="EMBL/GenBank/DDBJ databases">
        <authorList>
            <person name="Jaros S."/>
            <person name="Januszkiewicz K."/>
            <person name="Wedrychowicz H."/>
        </authorList>
    </citation>
    <scope>NUCLEOTIDE SEQUENCE [LARGE SCALE GENOMIC DNA]</scope>
    <source>
        <strain evidence="6">DSM 19729</strain>
    </source>
</reference>
<evidence type="ECO:0000313" key="7">
    <source>
        <dbReference type="Proteomes" id="UP000184384"/>
    </source>
</evidence>
<dbReference type="PROSITE" id="PS51161">
    <property type="entry name" value="ATP_CONE"/>
    <property type="match status" value="1"/>
</dbReference>
<sequence>MKIIKHSGDVVDFEPEKLRKSLLKSGANPKIVEDIVSKICKEIYEGISTKHIYKRAFGLLKKEANSHAARYNLRAAIQLLGPAGFFFEKYIAKLFSAEKYETKNNIILQGKCVSHEIDVLVKKNNTIAMIECKFHVGREAASDVKVPLYVFSRFNDLKGREHTIFSKKEMISKCWIVTNNRFTADAIDFAKCSGINLLSWDYPKNDNLKTKNDIDCLYPVTCLTTLTIAEKDKLLILDVILVKELSNNSDSLEKIGLTPSRIKNVLKEVRELSVCVLDL</sequence>
<feature type="domain" description="ATP-cone" evidence="4">
    <location>
        <begin position="1"/>
        <end position="84"/>
    </location>
</feature>
<reference evidence="5 8" key="3">
    <citation type="submission" date="2018-03" db="EMBL/GenBank/DDBJ databases">
        <title>Genomic Encyclopedia of Archaeal and Bacterial Type Strains, Phase II (KMG-II): from individual species to whole genera.</title>
        <authorList>
            <person name="Goeker M."/>
        </authorList>
    </citation>
    <scope>NUCLEOTIDE SEQUENCE [LARGE SCALE GENOMIC DNA]</scope>
    <source>
        <strain evidence="5 8">DSM 17797</strain>
    </source>
</reference>
<keyword evidence="2 3" id="KW-0067">ATP-binding</keyword>
<evidence type="ECO:0000256" key="2">
    <source>
        <dbReference type="ARBA" id="ARBA00022840"/>
    </source>
</evidence>
<dbReference type="EMBL" id="PVUB01000003">
    <property type="protein sequence ID" value="PRZ25161.1"/>
    <property type="molecule type" value="Genomic_DNA"/>
</dbReference>
<dbReference type="InterPro" id="IPR007560">
    <property type="entry name" value="Restrct_endonuc_IV_Mrr"/>
</dbReference>
<dbReference type="GO" id="GO:0005524">
    <property type="term" value="F:ATP binding"/>
    <property type="evidence" value="ECO:0007669"/>
    <property type="project" value="UniProtKB-UniRule"/>
</dbReference>
<dbReference type="STRING" id="280093.SAMN05443373_104245"/>
<keyword evidence="6" id="KW-0378">Hydrolase</keyword>
<evidence type="ECO:0000259" key="4">
    <source>
        <dbReference type="PROSITE" id="PS51161"/>
    </source>
</evidence>
<dbReference type="OrthoDB" id="320396at2"/>
<reference evidence="7" key="1">
    <citation type="submission" date="2016-11" db="EMBL/GenBank/DDBJ databases">
        <authorList>
            <person name="Varghese N."/>
            <person name="Submissions S."/>
        </authorList>
    </citation>
    <scope>NUCLEOTIDE SEQUENCE [LARGE SCALE GENOMIC DNA]</scope>
    <source>
        <strain evidence="7">DSM 19729</strain>
    </source>
</reference>
<dbReference type="Gene3D" id="3.40.1350.10">
    <property type="match status" value="1"/>
</dbReference>
<dbReference type="InterPro" id="IPR005144">
    <property type="entry name" value="ATP-cone_dom"/>
</dbReference>
<dbReference type="Pfam" id="PF04471">
    <property type="entry name" value="Mrr_cat"/>
    <property type="match status" value="1"/>
</dbReference>
<evidence type="ECO:0000313" key="5">
    <source>
        <dbReference type="EMBL" id="PRZ25161.1"/>
    </source>
</evidence>
<evidence type="ECO:0000313" key="8">
    <source>
        <dbReference type="Proteomes" id="UP000237771"/>
    </source>
</evidence>
<dbReference type="EMBL" id="FQWO01000004">
    <property type="protein sequence ID" value="SHG83500.1"/>
    <property type="molecule type" value="Genomic_DNA"/>
</dbReference>
<proteinExistence type="predicted"/>
<dbReference type="Proteomes" id="UP000237771">
    <property type="component" value="Unassembled WGS sequence"/>
</dbReference>
<accession>A0A1M5N1Q9</accession>
<dbReference type="Pfam" id="PF03477">
    <property type="entry name" value="ATP-cone"/>
    <property type="match status" value="1"/>
</dbReference>
<dbReference type="RefSeq" id="WP_072942624.1">
    <property type="nucleotide sequence ID" value="NZ_FQWO01000004.1"/>
</dbReference>
<dbReference type="SUPFAM" id="SSF52980">
    <property type="entry name" value="Restriction endonuclease-like"/>
    <property type="match status" value="1"/>
</dbReference>
<evidence type="ECO:0000256" key="3">
    <source>
        <dbReference type="PROSITE-ProRule" id="PRU00492"/>
    </source>
</evidence>